<protein>
    <submittedName>
        <fullName evidence="2 3">Uncharacterized protein</fullName>
    </submittedName>
</protein>
<reference evidence="3" key="3">
    <citation type="submission" date="2020-12" db="UniProtKB">
        <authorList>
            <consortium name="EnsemblPlants"/>
        </authorList>
    </citation>
    <scope>IDENTIFICATION</scope>
</reference>
<dbReference type="Gramene" id="Pp3c27_6150V3.1">
    <property type="protein sequence ID" value="PAC:32952431.CDS.1"/>
    <property type="gene ID" value="Pp3c27_6150"/>
</dbReference>
<dbReference type="EnsemblPlants" id="Pp3c27_6150V3.2">
    <property type="protein sequence ID" value="PAC:32952432.CDS.1"/>
    <property type="gene ID" value="Pp3c27_6150"/>
</dbReference>
<evidence type="ECO:0000313" key="3">
    <source>
        <dbReference type="EnsemblPlants" id="PAC:32952431.CDS.1"/>
    </source>
</evidence>
<evidence type="ECO:0000313" key="2">
    <source>
        <dbReference type="EMBL" id="PNR26423.1"/>
    </source>
</evidence>
<keyword evidence="4" id="KW-1185">Reference proteome</keyword>
<dbReference type="Proteomes" id="UP000006727">
    <property type="component" value="Chromosome 27"/>
</dbReference>
<dbReference type="InParanoid" id="A0A2K1IAV9"/>
<gene>
    <name evidence="2" type="ORF">PHYPA_030998</name>
</gene>
<organism evidence="2">
    <name type="scientific">Physcomitrium patens</name>
    <name type="common">Spreading-leaved earth moss</name>
    <name type="synonym">Physcomitrella patens</name>
    <dbReference type="NCBI Taxonomy" id="3218"/>
    <lineage>
        <taxon>Eukaryota</taxon>
        <taxon>Viridiplantae</taxon>
        <taxon>Streptophyta</taxon>
        <taxon>Embryophyta</taxon>
        <taxon>Bryophyta</taxon>
        <taxon>Bryophytina</taxon>
        <taxon>Bryopsida</taxon>
        <taxon>Funariidae</taxon>
        <taxon>Funariales</taxon>
        <taxon>Funariaceae</taxon>
        <taxon>Physcomitrium</taxon>
    </lineage>
</organism>
<accession>A0A2K1IAV9</accession>
<dbReference type="EnsemblPlants" id="Pp3c27_6150V3.1">
    <property type="protein sequence ID" value="PAC:32952431.CDS.1"/>
    <property type="gene ID" value="Pp3c27_6150"/>
</dbReference>
<name>A0A2K1IAV9_PHYPA</name>
<proteinExistence type="predicted"/>
<reference evidence="2 4" key="1">
    <citation type="journal article" date="2008" name="Science">
        <title>The Physcomitrella genome reveals evolutionary insights into the conquest of land by plants.</title>
        <authorList>
            <person name="Rensing S."/>
            <person name="Lang D."/>
            <person name="Zimmer A."/>
            <person name="Terry A."/>
            <person name="Salamov A."/>
            <person name="Shapiro H."/>
            <person name="Nishiyama T."/>
            <person name="Perroud P.-F."/>
            <person name="Lindquist E."/>
            <person name="Kamisugi Y."/>
            <person name="Tanahashi T."/>
            <person name="Sakakibara K."/>
            <person name="Fujita T."/>
            <person name="Oishi K."/>
            <person name="Shin-I T."/>
            <person name="Kuroki Y."/>
            <person name="Toyoda A."/>
            <person name="Suzuki Y."/>
            <person name="Hashimoto A."/>
            <person name="Yamaguchi K."/>
            <person name="Sugano A."/>
            <person name="Kohara Y."/>
            <person name="Fujiyama A."/>
            <person name="Anterola A."/>
            <person name="Aoki S."/>
            <person name="Ashton N."/>
            <person name="Barbazuk W.B."/>
            <person name="Barker E."/>
            <person name="Bennetzen J."/>
            <person name="Bezanilla M."/>
            <person name="Blankenship R."/>
            <person name="Cho S.H."/>
            <person name="Dutcher S."/>
            <person name="Estelle M."/>
            <person name="Fawcett J.A."/>
            <person name="Gundlach H."/>
            <person name="Hanada K."/>
            <person name="Heyl A."/>
            <person name="Hicks K.A."/>
            <person name="Hugh J."/>
            <person name="Lohr M."/>
            <person name="Mayer K."/>
            <person name="Melkozernov A."/>
            <person name="Murata T."/>
            <person name="Nelson D."/>
            <person name="Pils B."/>
            <person name="Prigge M."/>
            <person name="Reiss B."/>
            <person name="Renner T."/>
            <person name="Rombauts S."/>
            <person name="Rushton P."/>
            <person name="Sanderfoot A."/>
            <person name="Schween G."/>
            <person name="Shiu S.-H."/>
            <person name="Stueber K."/>
            <person name="Theodoulou F.L."/>
            <person name="Tu H."/>
            <person name="Van de Peer Y."/>
            <person name="Verrier P.J."/>
            <person name="Waters E."/>
            <person name="Wood A."/>
            <person name="Yang L."/>
            <person name="Cove D."/>
            <person name="Cuming A."/>
            <person name="Hasebe M."/>
            <person name="Lucas S."/>
            <person name="Mishler D.B."/>
            <person name="Reski R."/>
            <person name="Grigoriev I."/>
            <person name="Quatrano R.S."/>
            <person name="Boore J.L."/>
        </authorList>
    </citation>
    <scope>NUCLEOTIDE SEQUENCE [LARGE SCALE GENOMIC DNA]</scope>
    <source>
        <strain evidence="3 4">cv. Gransden 2004</strain>
    </source>
</reference>
<dbReference type="EMBL" id="ABEU02000027">
    <property type="protein sequence ID" value="PNR26423.1"/>
    <property type="molecule type" value="Genomic_DNA"/>
</dbReference>
<evidence type="ECO:0000256" key="1">
    <source>
        <dbReference type="SAM" id="MobiDB-lite"/>
    </source>
</evidence>
<reference evidence="2 4" key="2">
    <citation type="journal article" date="2018" name="Plant J.">
        <title>The Physcomitrella patens chromosome-scale assembly reveals moss genome structure and evolution.</title>
        <authorList>
            <person name="Lang D."/>
            <person name="Ullrich K.K."/>
            <person name="Murat F."/>
            <person name="Fuchs J."/>
            <person name="Jenkins J."/>
            <person name="Haas F.B."/>
            <person name="Piednoel M."/>
            <person name="Gundlach H."/>
            <person name="Van Bel M."/>
            <person name="Meyberg R."/>
            <person name="Vives C."/>
            <person name="Morata J."/>
            <person name="Symeonidi A."/>
            <person name="Hiss M."/>
            <person name="Muchero W."/>
            <person name="Kamisugi Y."/>
            <person name="Saleh O."/>
            <person name="Blanc G."/>
            <person name="Decker E.L."/>
            <person name="van Gessel N."/>
            <person name="Grimwood J."/>
            <person name="Hayes R.D."/>
            <person name="Graham S.W."/>
            <person name="Gunter L.E."/>
            <person name="McDaniel S.F."/>
            <person name="Hoernstein S.N.W."/>
            <person name="Larsson A."/>
            <person name="Li F.W."/>
            <person name="Perroud P.F."/>
            <person name="Phillips J."/>
            <person name="Ranjan P."/>
            <person name="Rokshar D.S."/>
            <person name="Rothfels C.J."/>
            <person name="Schneider L."/>
            <person name="Shu S."/>
            <person name="Stevenson D.W."/>
            <person name="Thummler F."/>
            <person name="Tillich M."/>
            <person name="Villarreal Aguilar J.C."/>
            <person name="Widiez T."/>
            <person name="Wong G.K."/>
            <person name="Wymore A."/>
            <person name="Zhang Y."/>
            <person name="Zimmer A.D."/>
            <person name="Quatrano R.S."/>
            <person name="Mayer K.F.X."/>
            <person name="Goodstein D."/>
            <person name="Casacuberta J.M."/>
            <person name="Vandepoele K."/>
            <person name="Reski R."/>
            <person name="Cuming A.C."/>
            <person name="Tuskan G.A."/>
            <person name="Maumus F."/>
            <person name="Salse J."/>
            <person name="Schmutz J."/>
            <person name="Rensing S.A."/>
        </authorList>
    </citation>
    <scope>NUCLEOTIDE SEQUENCE [LARGE SCALE GENOMIC DNA]</scope>
    <source>
        <strain evidence="3 4">cv. Gransden 2004</strain>
    </source>
</reference>
<dbReference type="PaxDb" id="3218-PP1S214_12V6.1"/>
<dbReference type="Gramene" id="Pp3c27_6150V3.2">
    <property type="protein sequence ID" value="PAC:32952432.CDS.1"/>
    <property type="gene ID" value="Pp3c27_6150"/>
</dbReference>
<sequence length="95" mass="10702">MTQQLTEQSGNNNSNNSRQLTDHESVCANPIIDSVNLKDSKVHKSQDVSFRRCLPMFCVVVISDRHHLVVVARVAMDETNRISGQLVILNISRIE</sequence>
<dbReference type="AlphaFoldDB" id="A0A2K1IAV9"/>
<evidence type="ECO:0000313" key="4">
    <source>
        <dbReference type="Proteomes" id="UP000006727"/>
    </source>
</evidence>
<feature type="region of interest" description="Disordered" evidence="1">
    <location>
        <begin position="1"/>
        <end position="22"/>
    </location>
</feature>
<feature type="compositionally biased region" description="Polar residues" evidence="1">
    <location>
        <begin position="1"/>
        <end position="10"/>
    </location>
</feature>